<dbReference type="PANTHER" id="PTHR46268:SF27">
    <property type="entry name" value="UNIVERSAL STRESS PROTEIN RV2623"/>
    <property type="match status" value="1"/>
</dbReference>
<dbReference type="GO" id="GO:0005524">
    <property type="term" value="F:ATP binding"/>
    <property type="evidence" value="ECO:0007669"/>
    <property type="project" value="UniProtKB-KW"/>
</dbReference>
<evidence type="ECO:0000313" key="6">
    <source>
        <dbReference type="Proteomes" id="UP000235116"/>
    </source>
</evidence>
<dbReference type="AlphaFoldDB" id="A0A2K9LG61"/>
<dbReference type="PANTHER" id="PTHR46268">
    <property type="entry name" value="STRESS RESPONSE PROTEIN NHAX"/>
    <property type="match status" value="1"/>
</dbReference>
<dbReference type="InterPro" id="IPR006016">
    <property type="entry name" value="UspA"/>
</dbReference>
<evidence type="ECO:0000259" key="4">
    <source>
        <dbReference type="Pfam" id="PF00582"/>
    </source>
</evidence>
<gene>
    <name evidence="5" type="ORF">Kalk_01300</name>
</gene>
<dbReference type="OrthoDB" id="5877096at2"/>
<dbReference type="EMBL" id="CP022684">
    <property type="protein sequence ID" value="AUM11151.1"/>
    <property type="molecule type" value="Genomic_DNA"/>
</dbReference>
<keyword evidence="6" id="KW-1185">Reference proteome</keyword>
<keyword evidence="2" id="KW-0547">Nucleotide-binding</keyword>
<evidence type="ECO:0000256" key="3">
    <source>
        <dbReference type="ARBA" id="ARBA00022840"/>
    </source>
</evidence>
<keyword evidence="3" id="KW-0067">ATP-binding</keyword>
<dbReference type="Pfam" id="PF00582">
    <property type="entry name" value="Usp"/>
    <property type="match status" value="1"/>
</dbReference>
<dbReference type="KEGG" id="kak:Kalk_01300"/>
<evidence type="ECO:0000256" key="1">
    <source>
        <dbReference type="ARBA" id="ARBA00008791"/>
    </source>
</evidence>
<evidence type="ECO:0000256" key="2">
    <source>
        <dbReference type="ARBA" id="ARBA00022741"/>
    </source>
</evidence>
<dbReference type="PRINTS" id="PR01438">
    <property type="entry name" value="UNVRSLSTRESS"/>
</dbReference>
<name>A0A2K9LG61_9GAMM</name>
<dbReference type="InterPro" id="IPR006015">
    <property type="entry name" value="Universal_stress_UspA"/>
</dbReference>
<reference evidence="6" key="1">
    <citation type="submission" date="2017-08" db="EMBL/GenBank/DDBJ databases">
        <title>Direct submision.</title>
        <authorList>
            <person name="Kim S.-J."/>
            <person name="Rhee S.-K."/>
        </authorList>
    </citation>
    <scope>NUCLEOTIDE SEQUENCE [LARGE SCALE GENOMIC DNA]</scope>
    <source>
        <strain evidence="6">GI5</strain>
    </source>
</reference>
<dbReference type="RefSeq" id="WP_101892491.1">
    <property type="nucleotide sequence ID" value="NZ_CP022684.1"/>
</dbReference>
<sequence>MLNNILYAADLGLFGPFILEHVCELASRHNAQVTVVHAVEPVSVFAGALLETYVPQKDKAALKHHGYEAVMTTIRARVRQAFEEDFIDFKGSTECICDVQVYDGDACQVILDTAEKIDADLIVMGTHGGHSNRSTAIGSVATKVLQLSQVPIYLVPTTMMRESQTRPRLKKTRI</sequence>
<evidence type="ECO:0000313" key="5">
    <source>
        <dbReference type="EMBL" id="AUM11151.1"/>
    </source>
</evidence>
<comment type="similarity">
    <text evidence="1">Belongs to the universal stress protein A family.</text>
</comment>
<dbReference type="CDD" id="cd00293">
    <property type="entry name" value="USP-like"/>
    <property type="match status" value="1"/>
</dbReference>
<dbReference type="InterPro" id="IPR014729">
    <property type="entry name" value="Rossmann-like_a/b/a_fold"/>
</dbReference>
<dbReference type="SUPFAM" id="SSF52402">
    <property type="entry name" value="Adenine nucleotide alpha hydrolases-like"/>
    <property type="match status" value="1"/>
</dbReference>
<dbReference type="Gene3D" id="3.40.50.620">
    <property type="entry name" value="HUPs"/>
    <property type="match status" value="1"/>
</dbReference>
<dbReference type="Proteomes" id="UP000235116">
    <property type="component" value="Chromosome"/>
</dbReference>
<accession>A0A2K9LG61</accession>
<proteinExistence type="inferred from homology"/>
<feature type="domain" description="UspA" evidence="4">
    <location>
        <begin position="1"/>
        <end position="156"/>
    </location>
</feature>
<organism evidence="5 6">
    <name type="scientific">Ketobacter alkanivorans</name>
    <dbReference type="NCBI Taxonomy" id="1917421"/>
    <lineage>
        <taxon>Bacteria</taxon>
        <taxon>Pseudomonadati</taxon>
        <taxon>Pseudomonadota</taxon>
        <taxon>Gammaproteobacteria</taxon>
        <taxon>Pseudomonadales</taxon>
        <taxon>Ketobacteraceae</taxon>
        <taxon>Ketobacter</taxon>
    </lineage>
</organism>
<protein>
    <recommendedName>
        <fullName evidence="4">UspA domain-containing protein</fullName>
    </recommendedName>
</protein>